<evidence type="ECO:0000313" key="8">
    <source>
        <dbReference type="EMBL" id="KXB03390.1"/>
    </source>
</evidence>
<evidence type="ECO:0008006" key="10">
    <source>
        <dbReference type="Google" id="ProtNLM"/>
    </source>
</evidence>
<dbReference type="InterPro" id="IPR036890">
    <property type="entry name" value="HATPase_C_sf"/>
</dbReference>
<dbReference type="Pfam" id="PF13185">
    <property type="entry name" value="GAF_2"/>
    <property type="match status" value="1"/>
</dbReference>
<feature type="domain" description="Histidine kinase" evidence="5">
    <location>
        <begin position="394"/>
        <end position="597"/>
    </location>
</feature>
<sequence length="597" mass="67602">MLKIDKYDAIVSDYQMPEMDGIEFLRTLREQENDIPFIVFTGKGREEVAMKALNLGADRYLQKGGGPRSQYRVLAQAVVQEVQHKWSQENLRRARRALRILSACNQAIIRITDESELLSRICDIIVEIGSYRLAWIGYAKENEEKTVCPVAQAGYEEDYLETLKITWADTERGRGPTGTAIRTGQPSVARSILTDPNFEPWREEALKRGYESSIALPLIIGEETIGALNVYAEAPDVFNAKEVDLLMELANDLSYGIRTIRSRRREKEHKMAVEGSDDLMAACNGNYNYLFANKAYLKYYQLGRDEVVGASLEKVIGKEPFENTVKPHVDRCLEGEAVKYEMTRNFPGLGDRYLSVYYYPLQDEKGEIRGVVAVLRDITDRKKSEEREAFLETLLRQDMRNKLGVSMGFLELLEEADLPEGCRPYLGKAMDSIGKGFDLVELAEEVRKTRYVEVEEINLREVLENAVEECEGLAKEKGVEIELDSEKRRNVRAGYLLKKVFLHMFRTGIYKSSCSKMRVLDEERDGEVVVRVEDDGDKIPDAVKEKISEETYTGETSGIGGAIYSAVGEVVRSFGGSIEVKDSELGGARFDVHLKKT</sequence>
<dbReference type="Gene3D" id="3.30.565.10">
    <property type="entry name" value="Histidine kinase-like ATPase, C-terminal domain"/>
    <property type="match status" value="1"/>
</dbReference>
<dbReference type="Proteomes" id="UP000070565">
    <property type="component" value="Unassembled WGS sequence"/>
</dbReference>
<dbReference type="InterPro" id="IPR005467">
    <property type="entry name" value="His_kinase_dom"/>
</dbReference>
<dbReference type="InterPro" id="IPR000014">
    <property type="entry name" value="PAS"/>
</dbReference>
<evidence type="ECO:0000259" key="6">
    <source>
        <dbReference type="PROSITE" id="PS50110"/>
    </source>
</evidence>
<dbReference type="PROSITE" id="PS50110">
    <property type="entry name" value="RESPONSE_REGULATORY"/>
    <property type="match status" value="1"/>
</dbReference>
<dbReference type="InterPro" id="IPR003594">
    <property type="entry name" value="HATPase_dom"/>
</dbReference>
<dbReference type="PROSITE" id="PS50113">
    <property type="entry name" value="PAC"/>
    <property type="match status" value="1"/>
</dbReference>
<dbReference type="InterPro" id="IPR029016">
    <property type="entry name" value="GAF-like_dom_sf"/>
</dbReference>
<dbReference type="Gene3D" id="3.30.450.40">
    <property type="match status" value="1"/>
</dbReference>
<comment type="caution">
    <text evidence="8">The sequence shown here is derived from an EMBL/GenBank/DDBJ whole genome shotgun (WGS) entry which is preliminary data.</text>
</comment>
<keyword evidence="3" id="KW-0418">Kinase</keyword>
<dbReference type="PANTHER" id="PTHR43547:SF2">
    <property type="entry name" value="HYBRID SIGNAL TRANSDUCTION HISTIDINE KINASE C"/>
    <property type="match status" value="1"/>
</dbReference>
<dbReference type="Gene3D" id="3.30.450.20">
    <property type="entry name" value="PAS domain"/>
    <property type="match status" value="1"/>
</dbReference>
<evidence type="ECO:0000256" key="4">
    <source>
        <dbReference type="PROSITE-ProRule" id="PRU00169"/>
    </source>
</evidence>
<dbReference type="InterPro" id="IPR035965">
    <property type="entry name" value="PAS-like_dom_sf"/>
</dbReference>
<accession>A0A133VAA5</accession>
<dbReference type="InterPro" id="IPR011006">
    <property type="entry name" value="CheY-like_superfamily"/>
</dbReference>
<dbReference type="SUPFAM" id="SSF55781">
    <property type="entry name" value="GAF domain-like"/>
    <property type="match status" value="1"/>
</dbReference>
<name>A0A133VAA5_9EURY</name>
<protein>
    <recommendedName>
        <fullName evidence="10">Response regulatory domain-containing protein</fullName>
    </recommendedName>
</protein>
<feature type="domain" description="Response regulatory" evidence="6">
    <location>
        <begin position="1"/>
        <end position="78"/>
    </location>
</feature>
<feature type="domain" description="PAC" evidence="7">
    <location>
        <begin position="336"/>
        <end position="390"/>
    </location>
</feature>
<dbReference type="InterPro" id="IPR013656">
    <property type="entry name" value="PAS_4"/>
</dbReference>
<evidence type="ECO:0000259" key="7">
    <source>
        <dbReference type="PROSITE" id="PS50113"/>
    </source>
</evidence>
<keyword evidence="9" id="KW-1185">Reference proteome</keyword>
<dbReference type="InterPro" id="IPR003018">
    <property type="entry name" value="GAF"/>
</dbReference>
<dbReference type="CDD" id="cd00130">
    <property type="entry name" value="PAS"/>
    <property type="match status" value="1"/>
</dbReference>
<organism evidence="8 9">
    <name type="scientific">candidate division MSBL1 archaeon SCGC-AAA261F19</name>
    <dbReference type="NCBI Taxonomy" id="1698275"/>
    <lineage>
        <taxon>Archaea</taxon>
        <taxon>Methanobacteriati</taxon>
        <taxon>Methanobacteriota</taxon>
        <taxon>candidate division MSBL1</taxon>
    </lineage>
</organism>
<dbReference type="InterPro" id="IPR000700">
    <property type="entry name" value="PAS-assoc_C"/>
</dbReference>
<dbReference type="SUPFAM" id="SSF52172">
    <property type="entry name" value="CheY-like"/>
    <property type="match status" value="1"/>
</dbReference>
<evidence type="ECO:0000256" key="2">
    <source>
        <dbReference type="ARBA" id="ARBA00022679"/>
    </source>
</evidence>
<evidence type="ECO:0000259" key="5">
    <source>
        <dbReference type="PROSITE" id="PS50109"/>
    </source>
</evidence>
<dbReference type="Pfam" id="PF02518">
    <property type="entry name" value="HATPase_c"/>
    <property type="match status" value="1"/>
</dbReference>
<dbReference type="PANTHER" id="PTHR43547">
    <property type="entry name" value="TWO-COMPONENT HISTIDINE KINASE"/>
    <property type="match status" value="1"/>
</dbReference>
<dbReference type="AlphaFoldDB" id="A0A133VAA5"/>
<dbReference type="Pfam" id="PF00072">
    <property type="entry name" value="Response_reg"/>
    <property type="match status" value="1"/>
</dbReference>
<evidence type="ECO:0000256" key="1">
    <source>
        <dbReference type="ARBA" id="ARBA00022553"/>
    </source>
</evidence>
<dbReference type="CDD" id="cd00156">
    <property type="entry name" value="REC"/>
    <property type="match status" value="1"/>
</dbReference>
<dbReference type="GO" id="GO:0000155">
    <property type="term" value="F:phosphorelay sensor kinase activity"/>
    <property type="evidence" value="ECO:0007669"/>
    <property type="project" value="TreeGrafter"/>
</dbReference>
<reference evidence="8 9" key="1">
    <citation type="journal article" date="2016" name="Sci. Rep.">
        <title>Metabolic traits of an uncultured archaeal lineage -MSBL1- from brine pools of the Red Sea.</title>
        <authorList>
            <person name="Mwirichia R."/>
            <person name="Alam I."/>
            <person name="Rashid M."/>
            <person name="Vinu M."/>
            <person name="Ba-Alawi W."/>
            <person name="Anthony Kamau A."/>
            <person name="Kamanda Ngugi D."/>
            <person name="Goker M."/>
            <person name="Klenk H.P."/>
            <person name="Bajic V."/>
            <person name="Stingl U."/>
        </authorList>
    </citation>
    <scope>NUCLEOTIDE SEQUENCE [LARGE SCALE GENOMIC DNA]</scope>
    <source>
        <strain evidence="8">SCGC-AAA261F19</strain>
    </source>
</reference>
<dbReference type="SUPFAM" id="SSF55874">
    <property type="entry name" value="ATPase domain of HSP90 chaperone/DNA topoisomerase II/histidine kinase"/>
    <property type="match status" value="1"/>
</dbReference>
<dbReference type="SMART" id="SM00065">
    <property type="entry name" value="GAF"/>
    <property type="match status" value="1"/>
</dbReference>
<keyword evidence="2" id="KW-0808">Transferase</keyword>
<evidence type="ECO:0000313" key="9">
    <source>
        <dbReference type="Proteomes" id="UP000070565"/>
    </source>
</evidence>
<dbReference type="NCBIfam" id="TIGR00229">
    <property type="entry name" value="sensory_box"/>
    <property type="match status" value="1"/>
</dbReference>
<dbReference type="EMBL" id="LHXZ01000016">
    <property type="protein sequence ID" value="KXB03390.1"/>
    <property type="molecule type" value="Genomic_DNA"/>
</dbReference>
<feature type="modified residue" description="4-aspartylphosphate" evidence="4">
    <location>
        <position position="13"/>
    </location>
</feature>
<dbReference type="SUPFAM" id="SSF55785">
    <property type="entry name" value="PYP-like sensor domain (PAS domain)"/>
    <property type="match status" value="1"/>
</dbReference>
<evidence type="ECO:0000256" key="3">
    <source>
        <dbReference type="ARBA" id="ARBA00022777"/>
    </source>
</evidence>
<dbReference type="Gene3D" id="3.40.50.2300">
    <property type="match status" value="1"/>
</dbReference>
<keyword evidence="1 4" id="KW-0597">Phosphoprotein</keyword>
<dbReference type="InterPro" id="IPR001789">
    <property type="entry name" value="Sig_transdc_resp-reg_receiver"/>
</dbReference>
<proteinExistence type="predicted"/>
<dbReference type="PROSITE" id="PS50109">
    <property type="entry name" value="HIS_KIN"/>
    <property type="match status" value="1"/>
</dbReference>
<gene>
    <name evidence="8" type="ORF">AKJ45_01710</name>
</gene>
<dbReference type="Pfam" id="PF08448">
    <property type="entry name" value="PAS_4"/>
    <property type="match status" value="1"/>
</dbReference>